<dbReference type="InParanoid" id="A0A165AS19"/>
<organism evidence="2 3">
    <name type="scientific">Laetiporus sulphureus 93-53</name>
    <dbReference type="NCBI Taxonomy" id="1314785"/>
    <lineage>
        <taxon>Eukaryota</taxon>
        <taxon>Fungi</taxon>
        <taxon>Dikarya</taxon>
        <taxon>Basidiomycota</taxon>
        <taxon>Agaricomycotina</taxon>
        <taxon>Agaricomycetes</taxon>
        <taxon>Polyporales</taxon>
        <taxon>Laetiporus</taxon>
    </lineage>
</organism>
<evidence type="ECO:0000313" key="3">
    <source>
        <dbReference type="Proteomes" id="UP000076871"/>
    </source>
</evidence>
<feature type="compositionally biased region" description="Pro residues" evidence="1">
    <location>
        <begin position="183"/>
        <end position="192"/>
    </location>
</feature>
<feature type="region of interest" description="Disordered" evidence="1">
    <location>
        <begin position="211"/>
        <end position="248"/>
    </location>
</feature>
<feature type="compositionally biased region" description="Basic residues" evidence="1">
    <location>
        <begin position="221"/>
        <end position="230"/>
    </location>
</feature>
<evidence type="ECO:0000256" key="1">
    <source>
        <dbReference type="SAM" id="MobiDB-lite"/>
    </source>
</evidence>
<dbReference type="EMBL" id="KV427790">
    <property type="protein sequence ID" value="KZS99550.1"/>
    <property type="molecule type" value="Genomic_DNA"/>
</dbReference>
<protein>
    <submittedName>
        <fullName evidence="2">Uncharacterized protein</fullName>
    </submittedName>
</protein>
<accession>A0A165AS19</accession>
<reference evidence="2 3" key="1">
    <citation type="journal article" date="2016" name="Mol. Biol. Evol.">
        <title>Comparative Genomics of Early-Diverging Mushroom-Forming Fungi Provides Insights into the Origins of Lignocellulose Decay Capabilities.</title>
        <authorList>
            <person name="Nagy L.G."/>
            <person name="Riley R."/>
            <person name="Tritt A."/>
            <person name="Adam C."/>
            <person name="Daum C."/>
            <person name="Floudas D."/>
            <person name="Sun H."/>
            <person name="Yadav J.S."/>
            <person name="Pangilinan J."/>
            <person name="Larsson K.H."/>
            <person name="Matsuura K."/>
            <person name="Barry K."/>
            <person name="Labutti K."/>
            <person name="Kuo R."/>
            <person name="Ohm R.A."/>
            <person name="Bhattacharya S.S."/>
            <person name="Shirouzu T."/>
            <person name="Yoshinaga Y."/>
            <person name="Martin F.M."/>
            <person name="Grigoriev I.V."/>
            <person name="Hibbett D.S."/>
        </authorList>
    </citation>
    <scope>NUCLEOTIDE SEQUENCE [LARGE SCALE GENOMIC DNA]</scope>
    <source>
        <strain evidence="2 3">93-53</strain>
    </source>
</reference>
<proteinExistence type="predicted"/>
<dbReference type="Proteomes" id="UP000076871">
    <property type="component" value="Unassembled WGS sequence"/>
</dbReference>
<sequence length="336" mass="35826">MSSSRSSSPALDTLMCSVATAPAASATDAPLTTELFLPQPSPRSLPSPSMVVPPPSPVIEKSTPWATYTSPGEELTIEGHESLCTSFLGHLQSPALMPAQCHKLEVGLDVMRRAHDVPKDGALPVTWDSLDFFAFATMAVPADTPPASKAKPALVSKARLKVFVILDDPRLKAKGKVCARSPTPLPPSPSPSIPSNENYISSESEAMVALATPKAPSPPRHSTKSAALKRIRVESSEGESKPDSPSDIEMVKSKPAVAVVATASSAKDPSVNPPFSIQNPAHPPMYAVLAWSHLGSLTHYRSVASCPQCFHCFKQGIPNFCFLMENKLQCLKCQRI</sequence>
<keyword evidence="3" id="KW-1185">Reference proteome</keyword>
<dbReference type="AlphaFoldDB" id="A0A165AS19"/>
<feature type="compositionally biased region" description="Basic and acidic residues" evidence="1">
    <location>
        <begin position="231"/>
        <end position="248"/>
    </location>
</feature>
<name>A0A165AS19_9APHY</name>
<feature type="non-terminal residue" evidence="2">
    <location>
        <position position="336"/>
    </location>
</feature>
<dbReference type="RefSeq" id="XP_040757291.1">
    <property type="nucleotide sequence ID" value="XM_040907462.1"/>
</dbReference>
<feature type="region of interest" description="Disordered" evidence="1">
    <location>
        <begin position="175"/>
        <end position="198"/>
    </location>
</feature>
<evidence type="ECO:0000313" key="2">
    <source>
        <dbReference type="EMBL" id="KZS99550.1"/>
    </source>
</evidence>
<gene>
    <name evidence="2" type="ORF">LAESUDRAFT_718610</name>
</gene>
<dbReference type="GeneID" id="63824491"/>